<dbReference type="GO" id="GO:0005524">
    <property type="term" value="F:ATP binding"/>
    <property type="evidence" value="ECO:0007669"/>
    <property type="project" value="UniProtKB-UniRule"/>
</dbReference>
<proteinExistence type="predicted"/>
<feature type="compositionally biased region" description="Low complexity" evidence="4">
    <location>
        <begin position="43"/>
        <end position="55"/>
    </location>
</feature>
<evidence type="ECO:0000256" key="4">
    <source>
        <dbReference type="SAM" id="MobiDB-lite"/>
    </source>
</evidence>
<feature type="region of interest" description="Disordered" evidence="4">
    <location>
        <begin position="1"/>
        <end position="96"/>
    </location>
</feature>
<dbReference type="SMART" id="SM00220">
    <property type="entry name" value="S_TKc"/>
    <property type="match status" value="1"/>
</dbReference>
<evidence type="ECO:0000313" key="6">
    <source>
        <dbReference type="EMBL" id="TID16676.1"/>
    </source>
</evidence>
<dbReference type="InterPro" id="IPR008271">
    <property type="entry name" value="Ser/Thr_kinase_AS"/>
</dbReference>
<feature type="compositionally biased region" description="Basic residues" evidence="4">
    <location>
        <begin position="25"/>
        <end position="36"/>
    </location>
</feature>
<feature type="compositionally biased region" description="Polar residues" evidence="4">
    <location>
        <begin position="537"/>
        <end position="553"/>
    </location>
</feature>
<dbReference type="GO" id="GO:0030447">
    <property type="term" value="P:filamentous growth"/>
    <property type="evidence" value="ECO:0007669"/>
    <property type="project" value="UniProtKB-ARBA"/>
</dbReference>
<feature type="binding site" evidence="3">
    <location>
        <position position="227"/>
    </location>
    <ligand>
        <name>ATP</name>
        <dbReference type="ChEBI" id="CHEBI:30616"/>
    </ligand>
</feature>
<keyword evidence="7" id="KW-1185">Reference proteome</keyword>
<accession>A0A4T0WXZ7</accession>
<dbReference type="GO" id="GO:0005634">
    <property type="term" value="C:nucleus"/>
    <property type="evidence" value="ECO:0007669"/>
    <property type="project" value="TreeGrafter"/>
</dbReference>
<dbReference type="PANTHER" id="PTHR44167:SF24">
    <property type="entry name" value="SERINE_THREONINE-PROTEIN KINASE CHK2"/>
    <property type="match status" value="1"/>
</dbReference>
<feature type="region of interest" description="Disordered" evidence="4">
    <location>
        <begin position="525"/>
        <end position="586"/>
    </location>
</feature>
<dbReference type="OrthoDB" id="4062651at2759"/>
<feature type="domain" description="Protein kinase" evidence="5">
    <location>
        <begin position="197"/>
        <end position="483"/>
    </location>
</feature>
<sequence length="786" mass="87658">MPSFKLHKSSSSDDNVSTDEDSHRHLLSKLVHRKQSPKSTKVNTNSNTPTRSNSNLKLSQKNPKSDLKIKTSLFHRHKESETPTPVIQSPSPTVHMSKEEISRTLNERAKVGLPSVDQFQKPTKKMTYNPYGLNSGNNNGRTGSNSNLFHRMASAAMDGAVDDANNQLPKPIEDPNDYLPPGFQVEHPVLTETYQLVPNEKNIGSGGSASIKKINRIDDSKKVFALKKLILFRGEKPEEFYNRAAHEYVIHKNISEGFHIVDCYALVRIPHIPFPHDTPGGWGLVLALCKADLFSVIEKKTWSSSKTSEKLCLFKQIAFGLKYMHDHDIVHRDLKPENVLIDAKGIVKLTDFGVSDYGHEIPGDFHSSIAFTTQLVGSPPYQPPEVQRLNGIERSKRTPYNPFLMDYWSLGMILFVMFYSNVPFLESDKKCQEFRDYDMSYEKFVTRHPLFRKDKTMKNLVGESPKHTPKLSIPTTPINSSTIQSGNHLTPISRIPSLQGYTLPSSAAIARNSKIATTAPTTSLTTSMIPAPASAPTPVNDSFSVASTNTTATLSSPLPQPQSSSNNVPTATRASTHSGESSIGLNNLMKSRTDSATSSGASIEQLKYGINKYPTPGMEYRFAKKFPQTAIARIAWRLADPKPETRWSLYDLFNDETFQNWEMCVDESKMSGCFVEIELDGLNHNHENCAEGSPITPVSEVEVDKKTDEDVLELQFGHMKVVSSEEDNNGEQSAGRSRSNTLTTQHGERKLQLSSDTPNRMLITPNEVCQKACCAHTHKHNHLLTY</sequence>
<feature type="region of interest" description="Disordered" evidence="4">
    <location>
        <begin position="720"/>
        <end position="758"/>
    </location>
</feature>
<dbReference type="GO" id="GO:0044773">
    <property type="term" value="P:mitotic DNA damage checkpoint signaling"/>
    <property type="evidence" value="ECO:0007669"/>
    <property type="project" value="TreeGrafter"/>
</dbReference>
<evidence type="ECO:0000259" key="5">
    <source>
        <dbReference type="PROSITE" id="PS50011"/>
    </source>
</evidence>
<feature type="region of interest" description="Disordered" evidence="4">
    <location>
        <begin position="460"/>
        <end position="485"/>
    </location>
</feature>
<dbReference type="AlphaFoldDB" id="A0A4T0WXZ7"/>
<dbReference type="EMBL" id="SELW01000641">
    <property type="protein sequence ID" value="TID16676.1"/>
    <property type="molecule type" value="Genomic_DNA"/>
</dbReference>
<organism evidence="6 7">
    <name type="scientific">Pichia inconspicua</name>
    <dbReference type="NCBI Taxonomy" id="52247"/>
    <lineage>
        <taxon>Eukaryota</taxon>
        <taxon>Fungi</taxon>
        <taxon>Dikarya</taxon>
        <taxon>Ascomycota</taxon>
        <taxon>Saccharomycotina</taxon>
        <taxon>Pichiomycetes</taxon>
        <taxon>Pichiales</taxon>
        <taxon>Pichiaceae</taxon>
        <taxon>Pichia</taxon>
    </lineage>
</organism>
<dbReference type="InterPro" id="IPR000719">
    <property type="entry name" value="Prot_kinase_dom"/>
</dbReference>
<feature type="compositionally biased region" description="Polar residues" evidence="4">
    <location>
        <begin position="730"/>
        <end position="745"/>
    </location>
</feature>
<dbReference type="Proteomes" id="UP000307173">
    <property type="component" value="Unassembled WGS sequence"/>
</dbReference>
<name>A0A4T0WXZ7_9ASCO</name>
<feature type="compositionally biased region" description="Polar residues" evidence="4">
    <location>
        <begin position="566"/>
        <end position="586"/>
    </location>
</feature>
<gene>
    <name evidence="6" type="ORF">CANINC_004128</name>
</gene>
<dbReference type="PROSITE" id="PS50011">
    <property type="entry name" value="PROTEIN_KINASE_DOM"/>
    <property type="match status" value="1"/>
</dbReference>
<evidence type="ECO:0000256" key="2">
    <source>
        <dbReference type="ARBA" id="ARBA00022840"/>
    </source>
</evidence>
<protein>
    <recommendedName>
        <fullName evidence="5">Protein kinase domain-containing protein</fullName>
    </recommendedName>
</protein>
<dbReference type="Gene3D" id="1.10.510.10">
    <property type="entry name" value="Transferase(Phosphotransferase) domain 1"/>
    <property type="match status" value="1"/>
</dbReference>
<keyword evidence="1 3" id="KW-0547">Nucleotide-binding</keyword>
<feature type="compositionally biased region" description="Low complexity" evidence="4">
    <location>
        <begin position="554"/>
        <end position="565"/>
    </location>
</feature>
<dbReference type="PANTHER" id="PTHR44167">
    <property type="entry name" value="OVARIAN-SPECIFIC SERINE/THREONINE-PROTEIN KINASE LOK-RELATED"/>
    <property type="match status" value="1"/>
</dbReference>
<reference evidence="6 7" key="1">
    <citation type="journal article" date="2019" name="Front. Genet.">
        <title>Whole-Genome Sequencing of the Opportunistic Yeast Pathogen Candida inconspicua Uncovers Its Hybrid Origin.</title>
        <authorList>
            <person name="Mixao V."/>
            <person name="Hansen A.P."/>
            <person name="Saus E."/>
            <person name="Boekhout T."/>
            <person name="Lass-Florl C."/>
            <person name="Gabaldon T."/>
        </authorList>
    </citation>
    <scope>NUCLEOTIDE SEQUENCE [LARGE SCALE GENOMIC DNA]</scope>
    <source>
        <strain evidence="6 7">CBS 180</strain>
    </source>
</reference>
<dbReference type="InterPro" id="IPR011009">
    <property type="entry name" value="Kinase-like_dom_sf"/>
</dbReference>
<comment type="caution">
    <text evidence="6">The sequence shown here is derived from an EMBL/GenBank/DDBJ whole genome shotgun (WGS) entry which is preliminary data.</text>
</comment>
<dbReference type="InterPro" id="IPR017441">
    <property type="entry name" value="Protein_kinase_ATP_BS"/>
</dbReference>
<feature type="compositionally biased region" description="Polar residues" evidence="4">
    <location>
        <begin position="82"/>
        <end position="94"/>
    </location>
</feature>
<dbReference type="STRING" id="52247.A0A4T0WXZ7"/>
<dbReference type="Pfam" id="PF00069">
    <property type="entry name" value="Pkinase"/>
    <property type="match status" value="1"/>
</dbReference>
<evidence type="ECO:0000313" key="7">
    <source>
        <dbReference type="Proteomes" id="UP000307173"/>
    </source>
</evidence>
<keyword evidence="2 3" id="KW-0067">ATP-binding</keyword>
<dbReference type="GO" id="GO:0004674">
    <property type="term" value="F:protein serine/threonine kinase activity"/>
    <property type="evidence" value="ECO:0007669"/>
    <property type="project" value="TreeGrafter"/>
</dbReference>
<evidence type="ECO:0000256" key="3">
    <source>
        <dbReference type="PROSITE-ProRule" id="PRU10141"/>
    </source>
</evidence>
<feature type="compositionally biased region" description="Polar residues" evidence="4">
    <location>
        <begin position="473"/>
        <end position="485"/>
    </location>
</feature>
<dbReference type="PROSITE" id="PS00107">
    <property type="entry name" value="PROTEIN_KINASE_ATP"/>
    <property type="match status" value="1"/>
</dbReference>
<evidence type="ECO:0000256" key="1">
    <source>
        <dbReference type="ARBA" id="ARBA00022741"/>
    </source>
</evidence>
<dbReference type="PROSITE" id="PS00108">
    <property type="entry name" value="PROTEIN_KINASE_ST"/>
    <property type="match status" value="1"/>
</dbReference>
<dbReference type="SUPFAM" id="SSF56112">
    <property type="entry name" value="Protein kinase-like (PK-like)"/>
    <property type="match status" value="1"/>
</dbReference>